<dbReference type="EMBL" id="CP001965">
    <property type="protein sequence ID" value="ADE11578.1"/>
    <property type="molecule type" value="Genomic_DNA"/>
</dbReference>
<dbReference type="STRING" id="580332.Slit_1341"/>
<dbReference type="KEGG" id="slt:Slit_1341"/>
<protein>
    <recommendedName>
        <fullName evidence="4">Cytochrome c domain-containing protein</fullName>
    </recommendedName>
</protein>
<dbReference type="SUPFAM" id="SSF46626">
    <property type="entry name" value="Cytochrome c"/>
    <property type="match status" value="1"/>
</dbReference>
<evidence type="ECO:0008006" key="4">
    <source>
        <dbReference type="Google" id="ProtNLM"/>
    </source>
</evidence>
<evidence type="ECO:0000313" key="3">
    <source>
        <dbReference type="Proteomes" id="UP000001625"/>
    </source>
</evidence>
<evidence type="ECO:0000256" key="1">
    <source>
        <dbReference type="SAM" id="SignalP"/>
    </source>
</evidence>
<organism evidence="2 3">
    <name type="scientific">Sideroxydans lithotrophicus (strain ES-1)</name>
    <dbReference type="NCBI Taxonomy" id="580332"/>
    <lineage>
        <taxon>Bacteria</taxon>
        <taxon>Pseudomonadati</taxon>
        <taxon>Pseudomonadota</taxon>
        <taxon>Betaproteobacteria</taxon>
        <taxon>Nitrosomonadales</taxon>
        <taxon>Gallionellaceae</taxon>
        <taxon>Sideroxydans</taxon>
    </lineage>
</organism>
<dbReference type="GO" id="GO:0020037">
    <property type="term" value="F:heme binding"/>
    <property type="evidence" value="ECO:0007669"/>
    <property type="project" value="InterPro"/>
</dbReference>
<dbReference type="OrthoDB" id="9796294at2"/>
<accession>D5CRJ2</accession>
<dbReference type="eggNOG" id="COG2010">
    <property type="taxonomic scope" value="Bacteria"/>
</dbReference>
<name>D5CRJ2_SIDLE</name>
<sequence precursor="true">MFCRLITIVLFILIGSIGVAGAQPMRDPQRGELLYSTHCIACHNTKIHWRDQKLSKDFKSLSAQVDRWQKLAGLGWDSHDITAVARYLNVLYYHYPESY</sequence>
<keyword evidence="3" id="KW-1185">Reference proteome</keyword>
<reference evidence="2 3" key="1">
    <citation type="submission" date="2010-03" db="EMBL/GenBank/DDBJ databases">
        <title>Complete sequence of Sideroxydans lithotrophicus ES-1.</title>
        <authorList>
            <consortium name="US DOE Joint Genome Institute"/>
            <person name="Lucas S."/>
            <person name="Copeland A."/>
            <person name="Lapidus A."/>
            <person name="Cheng J.-F."/>
            <person name="Bruce D."/>
            <person name="Goodwin L."/>
            <person name="Pitluck S."/>
            <person name="Munk A.C."/>
            <person name="Detter J.C."/>
            <person name="Han C."/>
            <person name="Tapia R."/>
            <person name="Larimer F."/>
            <person name="Land M."/>
            <person name="Hauser L."/>
            <person name="Kyrpides N."/>
            <person name="Ivanova N."/>
            <person name="Emerson D."/>
            <person name="Woyke T."/>
        </authorList>
    </citation>
    <scope>NUCLEOTIDE SEQUENCE [LARGE SCALE GENOMIC DNA]</scope>
    <source>
        <strain evidence="2 3">ES-1</strain>
    </source>
</reference>
<feature type="chain" id="PRO_5003070516" description="Cytochrome c domain-containing protein" evidence="1">
    <location>
        <begin position="23"/>
        <end position="99"/>
    </location>
</feature>
<feature type="signal peptide" evidence="1">
    <location>
        <begin position="1"/>
        <end position="22"/>
    </location>
</feature>
<dbReference type="GO" id="GO:0009055">
    <property type="term" value="F:electron transfer activity"/>
    <property type="evidence" value="ECO:0007669"/>
    <property type="project" value="InterPro"/>
</dbReference>
<proteinExistence type="predicted"/>
<evidence type="ECO:0000313" key="2">
    <source>
        <dbReference type="EMBL" id="ADE11578.1"/>
    </source>
</evidence>
<dbReference type="HOGENOM" id="CLU_159396_1_0_4"/>
<dbReference type="AlphaFoldDB" id="D5CRJ2"/>
<gene>
    <name evidence="2" type="ordered locus">Slit_1341</name>
</gene>
<keyword evidence="1" id="KW-0732">Signal</keyword>
<dbReference type="InterPro" id="IPR036909">
    <property type="entry name" value="Cyt_c-like_dom_sf"/>
</dbReference>
<dbReference type="Proteomes" id="UP000001625">
    <property type="component" value="Chromosome"/>
</dbReference>